<accession>A0AAN9FX36</accession>
<comment type="caution">
    <text evidence="2">The sequence shown here is derived from an EMBL/GenBank/DDBJ whole genome shotgun (WGS) entry which is preliminary data.</text>
</comment>
<dbReference type="AlphaFoldDB" id="A0AAN9FX36"/>
<evidence type="ECO:0000313" key="3">
    <source>
        <dbReference type="Proteomes" id="UP001381693"/>
    </source>
</evidence>
<feature type="region of interest" description="Disordered" evidence="1">
    <location>
        <begin position="1"/>
        <end position="44"/>
    </location>
</feature>
<protein>
    <submittedName>
        <fullName evidence="2">Uncharacterized protein</fullName>
    </submittedName>
</protein>
<proteinExistence type="predicted"/>
<reference evidence="2 3" key="1">
    <citation type="submission" date="2023-11" db="EMBL/GenBank/DDBJ databases">
        <title>Halocaridina rubra genome assembly.</title>
        <authorList>
            <person name="Smith C."/>
        </authorList>
    </citation>
    <scope>NUCLEOTIDE SEQUENCE [LARGE SCALE GENOMIC DNA]</scope>
    <source>
        <strain evidence="2">EP-1</strain>
        <tissue evidence="2">Whole</tissue>
    </source>
</reference>
<gene>
    <name evidence="2" type="ORF">SK128_017613</name>
</gene>
<dbReference type="Proteomes" id="UP001381693">
    <property type="component" value="Unassembled WGS sequence"/>
</dbReference>
<feature type="compositionally biased region" description="Polar residues" evidence="1">
    <location>
        <begin position="25"/>
        <end position="36"/>
    </location>
</feature>
<keyword evidence="3" id="KW-1185">Reference proteome</keyword>
<sequence>MLSNKTYHPGCPGMQSPVPGRRTPGNITPGTHTPGNMTPGRRTPITLTNKKYYDIMAYQTLSSYRESNQVPKNNMRKT</sequence>
<evidence type="ECO:0000313" key="2">
    <source>
        <dbReference type="EMBL" id="KAK7087005.1"/>
    </source>
</evidence>
<evidence type="ECO:0000256" key="1">
    <source>
        <dbReference type="SAM" id="MobiDB-lite"/>
    </source>
</evidence>
<organism evidence="2 3">
    <name type="scientific">Halocaridina rubra</name>
    <name type="common">Hawaiian red shrimp</name>
    <dbReference type="NCBI Taxonomy" id="373956"/>
    <lineage>
        <taxon>Eukaryota</taxon>
        <taxon>Metazoa</taxon>
        <taxon>Ecdysozoa</taxon>
        <taxon>Arthropoda</taxon>
        <taxon>Crustacea</taxon>
        <taxon>Multicrustacea</taxon>
        <taxon>Malacostraca</taxon>
        <taxon>Eumalacostraca</taxon>
        <taxon>Eucarida</taxon>
        <taxon>Decapoda</taxon>
        <taxon>Pleocyemata</taxon>
        <taxon>Caridea</taxon>
        <taxon>Atyoidea</taxon>
        <taxon>Atyidae</taxon>
        <taxon>Halocaridina</taxon>
    </lineage>
</organism>
<name>A0AAN9FX36_HALRR</name>
<dbReference type="EMBL" id="JAXCGZ010000024">
    <property type="protein sequence ID" value="KAK7087005.1"/>
    <property type="molecule type" value="Genomic_DNA"/>
</dbReference>